<dbReference type="EMBL" id="CAJMWW010000181">
    <property type="protein sequence ID" value="CAE6455431.1"/>
    <property type="molecule type" value="Genomic_DNA"/>
</dbReference>
<name>A0A8H3BG54_9AGAM</name>
<evidence type="ECO:0008006" key="3">
    <source>
        <dbReference type="Google" id="ProtNLM"/>
    </source>
</evidence>
<protein>
    <recommendedName>
        <fullName evidence="3">F-box domain-containing protein</fullName>
    </recommendedName>
</protein>
<reference evidence="1" key="1">
    <citation type="submission" date="2021-01" db="EMBL/GenBank/DDBJ databases">
        <authorList>
            <person name="Kaushik A."/>
        </authorList>
    </citation>
    <scope>NUCLEOTIDE SEQUENCE</scope>
    <source>
        <strain evidence="1">AG3-T5</strain>
    </source>
</reference>
<gene>
    <name evidence="1" type="ORF">RDB_LOCUS137217</name>
</gene>
<dbReference type="Proteomes" id="UP000663841">
    <property type="component" value="Unassembled WGS sequence"/>
</dbReference>
<proteinExistence type="predicted"/>
<accession>A0A8H3BG54</accession>
<evidence type="ECO:0000313" key="2">
    <source>
        <dbReference type="Proteomes" id="UP000663841"/>
    </source>
</evidence>
<dbReference type="AlphaFoldDB" id="A0A8H3BG54"/>
<evidence type="ECO:0000313" key="1">
    <source>
        <dbReference type="EMBL" id="CAE6455431.1"/>
    </source>
</evidence>
<comment type="caution">
    <text evidence="1">The sequence shown here is derived from an EMBL/GenBank/DDBJ whole genome shotgun (WGS) entry which is preliminary data.</text>
</comment>
<sequence>MAPLPIDIVLCIGDYCNRNELRALSLLNKATCGGIAPSLYHDVTLGNRKSIDSFCNAIINGRVELRSYPRTISFSPRITPIKTLNTLAPHIRQALALTTNLADLTLALPSKIVKAIFRDARFGFTLQRFSCPLIAQTKFNRFLLEQPMIKELIVLGDVRGKTNVGTLVRNPDEDLLPNLDFVSANYDTLSALIPGRPIRHISTGSALLGVPQFQTFGDTLARSSVPIYSLSVCISCAPFLFGAVVNHLFESLNENQVFPRALSMTLVFPERTASDPQMVCP</sequence>
<organism evidence="1 2">
    <name type="scientific">Rhizoctonia solani</name>
    <dbReference type="NCBI Taxonomy" id="456999"/>
    <lineage>
        <taxon>Eukaryota</taxon>
        <taxon>Fungi</taxon>
        <taxon>Dikarya</taxon>
        <taxon>Basidiomycota</taxon>
        <taxon>Agaricomycotina</taxon>
        <taxon>Agaricomycetes</taxon>
        <taxon>Cantharellales</taxon>
        <taxon>Ceratobasidiaceae</taxon>
        <taxon>Rhizoctonia</taxon>
    </lineage>
</organism>